<dbReference type="Pfam" id="PF00823">
    <property type="entry name" value="PPE"/>
    <property type="match status" value="1"/>
</dbReference>
<dbReference type="InterPro" id="IPR043641">
    <property type="entry name" value="PPE-PPW_C"/>
</dbReference>
<evidence type="ECO:0008006" key="7">
    <source>
        <dbReference type="Google" id="ProtNLM"/>
    </source>
</evidence>
<feature type="compositionally biased region" description="Low complexity" evidence="2">
    <location>
        <begin position="390"/>
        <end position="401"/>
    </location>
</feature>
<name>A0ABM7SJL1_9MYCO</name>
<dbReference type="RefSeq" id="WP_221044786.1">
    <property type="nucleotide sequence ID" value="NZ_AP024828.1"/>
</dbReference>
<dbReference type="PANTHER" id="PTHR46766">
    <property type="entry name" value="GLUTAMINE-RICH PROTEIN 2"/>
    <property type="match status" value="1"/>
</dbReference>
<evidence type="ECO:0000256" key="2">
    <source>
        <dbReference type="SAM" id="MobiDB-lite"/>
    </source>
</evidence>
<dbReference type="InterPro" id="IPR038332">
    <property type="entry name" value="PPE_sf"/>
</dbReference>
<dbReference type="Gene3D" id="1.20.1260.20">
    <property type="entry name" value="PPE superfamily"/>
    <property type="match status" value="1"/>
</dbReference>
<dbReference type="InterPro" id="IPR000030">
    <property type="entry name" value="PPE_dom"/>
</dbReference>
<reference evidence="5 6" key="2">
    <citation type="submission" date="2021-07" db="EMBL/GenBank/DDBJ databases">
        <authorList>
            <person name="Matsumoto Y."/>
            <person name="Motooka D."/>
            <person name="Nakamura S."/>
        </authorList>
    </citation>
    <scope>NUCLEOTIDE SEQUENCE [LARGE SCALE GENOMIC DNA]</scope>
    <source>
        <strain evidence="5 6">TY59</strain>
    </source>
</reference>
<accession>A0ABM7SJL1</accession>
<feature type="domain" description="PPE" evidence="3">
    <location>
        <begin position="6"/>
        <end position="168"/>
    </location>
</feature>
<protein>
    <recommendedName>
        <fullName evidence="7">PPE family protein</fullName>
    </recommendedName>
</protein>
<feature type="region of interest" description="Disordered" evidence="2">
    <location>
        <begin position="376"/>
        <end position="413"/>
    </location>
</feature>
<organism evidence="5 6">
    <name type="scientific">Mycobacterium senriense</name>
    <dbReference type="NCBI Taxonomy" id="2775496"/>
    <lineage>
        <taxon>Bacteria</taxon>
        <taxon>Bacillati</taxon>
        <taxon>Actinomycetota</taxon>
        <taxon>Actinomycetes</taxon>
        <taxon>Mycobacteriales</taxon>
        <taxon>Mycobacteriaceae</taxon>
        <taxon>Mycobacterium</taxon>
        <taxon>Mycobacterium avium complex (MAC)</taxon>
    </lineage>
</organism>
<feature type="region of interest" description="Disordered" evidence="2">
    <location>
        <begin position="172"/>
        <end position="196"/>
    </location>
</feature>
<dbReference type="Pfam" id="PF18878">
    <property type="entry name" value="PPE-PPW"/>
    <property type="match status" value="1"/>
</dbReference>
<evidence type="ECO:0000259" key="4">
    <source>
        <dbReference type="Pfam" id="PF18878"/>
    </source>
</evidence>
<evidence type="ECO:0000313" key="6">
    <source>
        <dbReference type="Proteomes" id="UP000826012"/>
    </source>
</evidence>
<dbReference type="EMBL" id="AP024828">
    <property type="protein sequence ID" value="BCZ21255.1"/>
    <property type="molecule type" value="Genomic_DNA"/>
</dbReference>
<feature type="domain" description="PPE-PPW subfamily C-terminal" evidence="4">
    <location>
        <begin position="440"/>
        <end position="486"/>
    </location>
</feature>
<dbReference type="PANTHER" id="PTHR46766:SF1">
    <property type="entry name" value="GLUTAMINE-RICH PROTEIN 2"/>
    <property type="match status" value="1"/>
</dbReference>
<comment type="similarity">
    <text evidence="1">Belongs to the mycobacterial PPE family.</text>
</comment>
<feature type="region of interest" description="Disordered" evidence="2">
    <location>
        <begin position="425"/>
        <end position="489"/>
    </location>
</feature>
<feature type="region of interest" description="Disordered" evidence="2">
    <location>
        <begin position="322"/>
        <end position="355"/>
    </location>
</feature>
<sequence length="489" mass="49004">MTAPVWMALAPEVHSTLLSSGPGPAGLLASAASWSSLSETYASAADELSATLAAAQAGSWEGPTAERYVAAHLPYLAWLERASANAAAVAAEHETAATAYTTALAAMPTLPELAGNHATHAALMATNFFGVNTVPIAVNEADYARMWVQAATTMSTYQAVAGTAVAAAPQTDPAPTIVNASDSSGEDSDDTGIVDNDGGNPYQLSWWVNRFLEIFQTLGKDLAEFPEDPADALEDLVEDIFGPAGLIADEFTHLGEALQAFPQLAALPFIVPGGLAGGIAGLSLLAAIQPAPIPAAAPVPAPMPEAPSAPAVSSTPVVSAAPVAAPAPSPVSTPAPAPAPASAPAPPTSPPPVTGGETVAYPYLVGGPGIGTGAGLGSGAQRKAPESDRAAAAASAAASVADRQRARRRRQAAMKDHYRGYEYMDLEPDLGSNPHPGSSVASDRGAGSLGFAGTAPAENTEAAGLATLAGDEFGNGPSLPMLPGSWGSD</sequence>
<gene>
    <name evidence="5" type="ORF">MTY59_11100</name>
</gene>
<evidence type="ECO:0000259" key="3">
    <source>
        <dbReference type="Pfam" id="PF00823"/>
    </source>
</evidence>
<evidence type="ECO:0000313" key="5">
    <source>
        <dbReference type="EMBL" id="BCZ21255.1"/>
    </source>
</evidence>
<dbReference type="SUPFAM" id="SSF140459">
    <property type="entry name" value="PE/PPE dimer-like"/>
    <property type="match status" value="1"/>
</dbReference>
<dbReference type="Proteomes" id="UP000826012">
    <property type="component" value="Chromosome"/>
</dbReference>
<keyword evidence="6" id="KW-1185">Reference proteome</keyword>
<reference evidence="5 6" key="1">
    <citation type="submission" date="2021-07" db="EMBL/GenBank/DDBJ databases">
        <title>Complete genome sequence of nontuberculous Mycobacterium sp. TY59.</title>
        <authorList>
            <person name="Fukushima K."/>
        </authorList>
    </citation>
    <scope>NUCLEOTIDE SEQUENCE [LARGE SCALE GENOMIC DNA]</scope>
    <source>
        <strain evidence="5 6">TY59</strain>
    </source>
</reference>
<proteinExistence type="inferred from homology"/>
<evidence type="ECO:0000256" key="1">
    <source>
        <dbReference type="ARBA" id="ARBA00010652"/>
    </source>
</evidence>
<feature type="compositionally biased region" description="Pro residues" evidence="2">
    <location>
        <begin position="325"/>
        <end position="353"/>
    </location>
</feature>